<organism evidence="2 3">
    <name type="scientific">Ceratodon purpureus</name>
    <name type="common">Fire moss</name>
    <name type="synonym">Dicranum purpureum</name>
    <dbReference type="NCBI Taxonomy" id="3225"/>
    <lineage>
        <taxon>Eukaryota</taxon>
        <taxon>Viridiplantae</taxon>
        <taxon>Streptophyta</taxon>
        <taxon>Embryophyta</taxon>
        <taxon>Bryophyta</taxon>
        <taxon>Bryophytina</taxon>
        <taxon>Bryopsida</taxon>
        <taxon>Dicranidae</taxon>
        <taxon>Pseudoditrichales</taxon>
        <taxon>Ditrichaceae</taxon>
        <taxon>Ceratodon</taxon>
    </lineage>
</organism>
<evidence type="ECO:0000313" key="3">
    <source>
        <dbReference type="Proteomes" id="UP000822688"/>
    </source>
</evidence>
<evidence type="ECO:0000313" key="2">
    <source>
        <dbReference type="EMBL" id="KAG0564603.1"/>
    </source>
</evidence>
<feature type="chain" id="PRO_5035721764" evidence="1">
    <location>
        <begin position="19"/>
        <end position="49"/>
    </location>
</feature>
<keyword evidence="3" id="KW-1185">Reference proteome</keyword>
<protein>
    <submittedName>
        <fullName evidence="2">Uncharacterized protein</fullName>
    </submittedName>
</protein>
<evidence type="ECO:0000256" key="1">
    <source>
        <dbReference type="SAM" id="SignalP"/>
    </source>
</evidence>
<comment type="caution">
    <text evidence="2">The sequence shown here is derived from an EMBL/GenBank/DDBJ whole genome shotgun (WGS) entry which is preliminary data.</text>
</comment>
<gene>
    <name evidence="2" type="ORF">KC19_8G124600</name>
</gene>
<dbReference type="EMBL" id="CM026429">
    <property type="protein sequence ID" value="KAG0564603.1"/>
    <property type="molecule type" value="Genomic_DNA"/>
</dbReference>
<keyword evidence="1" id="KW-0732">Signal</keyword>
<name>A0A8T0H0F4_CERPU</name>
<dbReference type="AlphaFoldDB" id="A0A8T0H0F4"/>
<dbReference type="Proteomes" id="UP000822688">
    <property type="component" value="Chromosome 8"/>
</dbReference>
<accession>A0A8T0H0F4</accession>
<sequence>MELVALALFMLNLTRVDGSAEGMFQPPEDALRFRLLSIQISMMTVNSSK</sequence>
<reference evidence="2" key="1">
    <citation type="submission" date="2020-06" db="EMBL/GenBank/DDBJ databases">
        <title>WGS assembly of Ceratodon purpureus strain R40.</title>
        <authorList>
            <person name="Carey S.B."/>
            <person name="Jenkins J."/>
            <person name="Shu S."/>
            <person name="Lovell J.T."/>
            <person name="Sreedasyam A."/>
            <person name="Maumus F."/>
            <person name="Tiley G.P."/>
            <person name="Fernandez-Pozo N."/>
            <person name="Barry K."/>
            <person name="Chen C."/>
            <person name="Wang M."/>
            <person name="Lipzen A."/>
            <person name="Daum C."/>
            <person name="Saski C.A."/>
            <person name="Payton A.C."/>
            <person name="Mcbreen J.C."/>
            <person name="Conrad R.E."/>
            <person name="Kollar L.M."/>
            <person name="Olsson S."/>
            <person name="Huttunen S."/>
            <person name="Landis J.B."/>
            <person name="Wickett N.J."/>
            <person name="Johnson M.G."/>
            <person name="Rensing S.A."/>
            <person name="Grimwood J."/>
            <person name="Schmutz J."/>
            <person name="Mcdaniel S.F."/>
        </authorList>
    </citation>
    <scope>NUCLEOTIDE SEQUENCE</scope>
    <source>
        <strain evidence="2">R40</strain>
    </source>
</reference>
<proteinExistence type="predicted"/>
<feature type="signal peptide" evidence="1">
    <location>
        <begin position="1"/>
        <end position="18"/>
    </location>
</feature>